<organism evidence="1 2">
    <name type="scientific">Racocetra persica</name>
    <dbReference type="NCBI Taxonomy" id="160502"/>
    <lineage>
        <taxon>Eukaryota</taxon>
        <taxon>Fungi</taxon>
        <taxon>Fungi incertae sedis</taxon>
        <taxon>Mucoromycota</taxon>
        <taxon>Glomeromycotina</taxon>
        <taxon>Glomeromycetes</taxon>
        <taxon>Diversisporales</taxon>
        <taxon>Gigasporaceae</taxon>
        <taxon>Racocetra</taxon>
    </lineage>
</organism>
<accession>A0ACA9RTC8</accession>
<evidence type="ECO:0000313" key="1">
    <source>
        <dbReference type="EMBL" id="CAG8808473.1"/>
    </source>
</evidence>
<keyword evidence="2" id="KW-1185">Reference proteome</keyword>
<dbReference type="Proteomes" id="UP000789920">
    <property type="component" value="Unassembled WGS sequence"/>
</dbReference>
<name>A0ACA9RTC8_9GLOM</name>
<dbReference type="EMBL" id="CAJVQC010068885">
    <property type="protein sequence ID" value="CAG8808473.1"/>
    <property type="molecule type" value="Genomic_DNA"/>
</dbReference>
<evidence type="ECO:0000313" key="2">
    <source>
        <dbReference type="Proteomes" id="UP000789920"/>
    </source>
</evidence>
<protein>
    <submittedName>
        <fullName evidence="1">3142_t:CDS:1</fullName>
    </submittedName>
</protein>
<reference evidence="1" key="1">
    <citation type="submission" date="2021-06" db="EMBL/GenBank/DDBJ databases">
        <authorList>
            <person name="Kallberg Y."/>
            <person name="Tangrot J."/>
            <person name="Rosling A."/>
        </authorList>
    </citation>
    <scope>NUCLEOTIDE SEQUENCE</scope>
    <source>
        <strain evidence="1">MA461A</strain>
    </source>
</reference>
<sequence>NDVNQYSEPLKMVTLLTAVVTADVLKKVKIDQFGDFMEVLRQPLKQYCCMKL</sequence>
<feature type="non-terminal residue" evidence="1">
    <location>
        <position position="1"/>
    </location>
</feature>
<proteinExistence type="predicted"/>
<gene>
    <name evidence="1" type="ORF">RPERSI_LOCUS22631</name>
</gene>
<comment type="caution">
    <text evidence="1">The sequence shown here is derived from an EMBL/GenBank/DDBJ whole genome shotgun (WGS) entry which is preliminary data.</text>
</comment>